<reference evidence="4 5" key="1">
    <citation type="journal article" date="2009" name="Stand. Genomic Sci.">
        <title>Complete genome sequence of Streptobacillus moniliformis type strain (9901T).</title>
        <authorList>
            <person name="Nolan M."/>
            <person name="Gronow S."/>
            <person name="Lapidus A."/>
            <person name="Ivanova N."/>
            <person name="Copeland A."/>
            <person name="Lucas S."/>
            <person name="Del Rio T.G."/>
            <person name="Chen F."/>
            <person name="Tice H."/>
            <person name="Pitluck S."/>
            <person name="Cheng J.F."/>
            <person name="Sims D."/>
            <person name="Meincke L."/>
            <person name="Bruce D."/>
            <person name="Goodwin L."/>
            <person name="Brettin T."/>
            <person name="Han C."/>
            <person name="Detter J.C."/>
            <person name="Ovchinikova G."/>
            <person name="Pati A."/>
            <person name="Mavromatis K."/>
            <person name="Mikhailova N."/>
            <person name="Chen A."/>
            <person name="Palaniappan K."/>
            <person name="Land M."/>
            <person name="Hauser L."/>
            <person name="Chang Y.J."/>
            <person name="Jeffries C.D."/>
            <person name="Rohde M."/>
            <person name="Sproer C."/>
            <person name="Goker M."/>
            <person name="Bristow J."/>
            <person name="Eisen J.A."/>
            <person name="Markowitz V."/>
            <person name="Hugenholtz P."/>
            <person name="Kyrpides N.C."/>
            <person name="Klenk H.P."/>
            <person name="Chain P."/>
        </authorList>
    </citation>
    <scope>NUCLEOTIDE SEQUENCE [LARGE SCALE GENOMIC DNA]</scope>
    <source>
        <strain evidence="5">ATCC 14647 / DSM 12112 / NCTC 10651 / 9901</strain>
    </source>
</reference>
<dbReference type="InterPro" id="IPR004560">
    <property type="entry name" value="L-Ru-5P_3-Epase"/>
</dbReference>
<organism evidence="4 5">
    <name type="scientific">Streptobacillus moniliformis (strain ATCC 14647 / DSM 12112 / NCTC 10651 / 9901)</name>
    <dbReference type="NCBI Taxonomy" id="519441"/>
    <lineage>
        <taxon>Bacteria</taxon>
        <taxon>Fusobacteriati</taxon>
        <taxon>Fusobacteriota</taxon>
        <taxon>Fusobacteriia</taxon>
        <taxon>Fusobacteriales</taxon>
        <taxon>Leptotrichiaceae</taxon>
        <taxon>Streptobacillus</taxon>
    </lineage>
</organism>
<dbReference type="KEGG" id="smf:Smon_1320"/>
<dbReference type="NCBIfam" id="NF009689">
    <property type="entry name" value="PRK13210.1"/>
    <property type="match status" value="1"/>
</dbReference>
<dbReference type="EMBL" id="CP001779">
    <property type="protein sequence ID" value="ACZ01768.1"/>
    <property type="molecule type" value="Genomic_DNA"/>
</dbReference>
<dbReference type="NCBIfam" id="NF009688">
    <property type="entry name" value="PRK13209.1"/>
    <property type="match status" value="1"/>
</dbReference>
<dbReference type="InterPro" id="IPR013022">
    <property type="entry name" value="Xyl_isomerase-like_TIM-brl"/>
</dbReference>
<dbReference type="Pfam" id="PF01261">
    <property type="entry name" value="AP_endonuc_2"/>
    <property type="match status" value="1"/>
</dbReference>
<dbReference type="Gene3D" id="3.20.20.150">
    <property type="entry name" value="Divalent-metal-dependent TIM barrel enzymes"/>
    <property type="match status" value="1"/>
</dbReference>
<name>D1AVK8_STRM9</name>
<dbReference type="eggNOG" id="COG3623">
    <property type="taxonomic scope" value="Bacteria"/>
</dbReference>
<dbReference type="SUPFAM" id="SSF51658">
    <property type="entry name" value="Xylose isomerase-like"/>
    <property type="match status" value="1"/>
</dbReference>
<dbReference type="OrthoDB" id="3185623at2"/>
<dbReference type="GO" id="GO:0016861">
    <property type="term" value="F:intramolecular oxidoreductase activity, interconverting aldoses and ketoses"/>
    <property type="evidence" value="ECO:0007669"/>
    <property type="project" value="InterPro"/>
</dbReference>
<dbReference type="PANTHER" id="PTHR43489">
    <property type="entry name" value="ISOMERASE"/>
    <property type="match status" value="1"/>
</dbReference>
<gene>
    <name evidence="4" type="ordered locus">Smon_1320</name>
</gene>
<dbReference type="HOGENOM" id="CLU_082738_0_0_0"/>
<evidence type="ECO:0000313" key="5">
    <source>
        <dbReference type="Proteomes" id="UP000002072"/>
    </source>
</evidence>
<dbReference type="STRING" id="519441.Smon_1320"/>
<evidence type="ECO:0000256" key="1">
    <source>
        <dbReference type="ARBA" id="ARBA00023235"/>
    </source>
</evidence>
<dbReference type="NCBIfam" id="TIGR00542">
    <property type="entry name" value="hxl6Piso_put"/>
    <property type="match status" value="1"/>
</dbReference>
<dbReference type="RefSeq" id="WP_012859314.1">
    <property type="nucleotide sequence ID" value="NC_013515.1"/>
</dbReference>
<evidence type="ECO:0000259" key="3">
    <source>
        <dbReference type="Pfam" id="PF01261"/>
    </source>
</evidence>
<dbReference type="GO" id="GO:0034015">
    <property type="term" value="F:L-ribulose-5-phosphate 3-epimerase activity"/>
    <property type="evidence" value="ECO:0007669"/>
    <property type="project" value="TreeGrafter"/>
</dbReference>
<dbReference type="Proteomes" id="UP000002072">
    <property type="component" value="Chromosome"/>
</dbReference>
<dbReference type="InterPro" id="IPR050417">
    <property type="entry name" value="Sugar_Epim/Isomerase"/>
</dbReference>
<sequence length="289" mass="33501">MQLGIYEKALPKKHSFKEKIKLAKELGFTFIEISVDESDDRLARLDWDINTINELKCELNINNMRIPTMTFSGHRRYPMGSHDEDIRKKSMELMEKAILFADRLGIRIVQLAGYDVYYEESDEITEKYFIENLSKALKMAEEYNVCLAIEIMDHPFINSITKYMKYSKLVNSPYLKVYPDLGNLSAWQENDVSKELELGMTNKEIVAIHVKDTLAVVDNFPGKFKEVDFGAGCVDFVKCFEKLFSLNYSGPFLIEMWTENYSDIEQGKTEVKKAREFVLEAMRKGGYSC</sequence>
<keyword evidence="1 4" id="KW-0413">Isomerase</keyword>
<accession>D1AVK8</accession>
<dbReference type="PANTHER" id="PTHR43489:SF8">
    <property type="entry name" value="L-RIBULOSE-5-PHOSPHATE 3-EPIMERASE ULAE"/>
    <property type="match status" value="1"/>
</dbReference>
<evidence type="ECO:0000256" key="2">
    <source>
        <dbReference type="NCBIfam" id="TIGR00542"/>
    </source>
</evidence>
<proteinExistence type="predicted"/>
<evidence type="ECO:0000313" key="4">
    <source>
        <dbReference type="EMBL" id="ACZ01768.1"/>
    </source>
</evidence>
<dbReference type="AlphaFoldDB" id="D1AVK8"/>
<keyword evidence="5" id="KW-1185">Reference proteome</keyword>
<dbReference type="GO" id="GO:0019852">
    <property type="term" value="P:L-ascorbic acid metabolic process"/>
    <property type="evidence" value="ECO:0007669"/>
    <property type="project" value="TreeGrafter"/>
</dbReference>
<protein>
    <recommendedName>
        <fullName evidence="2">L-ribulose-5-phosphate 3-epimerase</fullName>
    </recommendedName>
</protein>
<dbReference type="GeneID" id="29674197"/>
<feature type="domain" description="Xylose isomerase-like TIM barrel" evidence="3">
    <location>
        <begin position="20"/>
        <end position="277"/>
    </location>
</feature>
<dbReference type="InterPro" id="IPR036237">
    <property type="entry name" value="Xyl_isomerase-like_sf"/>
</dbReference>